<accession>A0A4Z0PPU6</accession>
<dbReference type="RefSeq" id="WP_135496672.1">
    <property type="nucleotide sequence ID" value="NZ_SRLD01000007.1"/>
</dbReference>
<evidence type="ECO:0008006" key="3">
    <source>
        <dbReference type="Google" id="ProtNLM"/>
    </source>
</evidence>
<name>A0A4Z0PPU6_9BACT</name>
<evidence type="ECO:0000313" key="2">
    <source>
        <dbReference type="Proteomes" id="UP000297739"/>
    </source>
</evidence>
<dbReference type="EMBL" id="SRLD01000007">
    <property type="protein sequence ID" value="TGE18310.1"/>
    <property type="molecule type" value="Genomic_DNA"/>
</dbReference>
<dbReference type="OrthoDB" id="876295at2"/>
<keyword evidence="2" id="KW-1185">Reference proteome</keyword>
<sequence length="200" mass="22461">MKGILYTGGELTDLVHFARLPSYLQAFLREQNGVVAYFGGLHIRGCVSEPTWHALHTAWQGEMAFWRTYAEVQETDIPFAQDCVGNQFLLRGDAVLFLDTETGELADLEVDFKHFLFGVEKFPLDALGMEPLRGFQQHGGALQPGELLSLYPPVCIASAERKPKINIQPAADRLAWLADFHRQIKDLPSGQRIHLKPSQD</sequence>
<dbReference type="InterPro" id="IPR037883">
    <property type="entry name" value="Knr4/Smi1-like_sf"/>
</dbReference>
<gene>
    <name evidence="1" type="ORF">E5J99_05235</name>
</gene>
<dbReference type="Proteomes" id="UP000297739">
    <property type="component" value="Unassembled WGS sequence"/>
</dbReference>
<comment type="caution">
    <text evidence="1">The sequence shown here is derived from an EMBL/GenBank/DDBJ whole genome shotgun (WGS) entry which is preliminary data.</text>
</comment>
<protein>
    <recommendedName>
        <fullName evidence="3">SMI1/KNR4 family protein</fullName>
    </recommendedName>
</protein>
<reference evidence="1 2" key="1">
    <citation type="submission" date="2019-04" db="EMBL/GenBank/DDBJ databases">
        <authorList>
            <person name="Feng G."/>
            <person name="Zhang J."/>
            <person name="Zhu H."/>
        </authorList>
    </citation>
    <scope>NUCLEOTIDE SEQUENCE [LARGE SCALE GENOMIC DNA]</scope>
    <source>
        <strain evidence="1 2">JCM 17223</strain>
    </source>
</reference>
<dbReference type="SUPFAM" id="SSF160631">
    <property type="entry name" value="SMI1/KNR4-like"/>
    <property type="match status" value="1"/>
</dbReference>
<dbReference type="AlphaFoldDB" id="A0A4Z0PPU6"/>
<organism evidence="1 2">
    <name type="scientific">Hymenobacter elongatus</name>
    <dbReference type="NCBI Taxonomy" id="877208"/>
    <lineage>
        <taxon>Bacteria</taxon>
        <taxon>Pseudomonadati</taxon>
        <taxon>Bacteroidota</taxon>
        <taxon>Cytophagia</taxon>
        <taxon>Cytophagales</taxon>
        <taxon>Hymenobacteraceae</taxon>
        <taxon>Hymenobacter</taxon>
    </lineage>
</organism>
<evidence type="ECO:0000313" key="1">
    <source>
        <dbReference type="EMBL" id="TGE18310.1"/>
    </source>
</evidence>
<proteinExistence type="predicted"/>